<dbReference type="InterPro" id="IPR000490">
    <property type="entry name" value="Glyco_hydro_17"/>
</dbReference>
<dbReference type="EMBL" id="AP020612">
    <property type="protein sequence ID" value="BBN68087.1"/>
    <property type="molecule type" value="Genomic_DNA"/>
</dbReference>
<name>A0A5H2XIG4_PRUDU</name>
<reference evidence="9" key="1">
    <citation type="journal article" date="2019" name="Science">
        <title>Mutation of a bHLH transcription factor allowed almond domestication.</title>
        <authorList>
            <person name="Sanchez-Perez R."/>
            <person name="Pavan S."/>
            <person name="Mazzeo R."/>
            <person name="Moldovan C."/>
            <person name="Aiese Cigliano R."/>
            <person name="Del Cueto J."/>
            <person name="Ricciardi F."/>
            <person name="Lotti C."/>
            <person name="Ricciardi L."/>
            <person name="Dicenta F."/>
            <person name="Lopez-Marques R.L."/>
            <person name="Lindberg Moller B."/>
        </authorList>
    </citation>
    <scope>NUCLEOTIDE SEQUENCE</scope>
</reference>
<organism evidence="9">
    <name type="scientific">Prunus dulcis</name>
    <name type="common">Almond</name>
    <name type="synonym">Amygdalus dulcis</name>
    <dbReference type="NCBI Taxonomy" id="3755"/>
    <lineage>
        <taxon>Eukaryota</taxon>
        <taxon>Viridiplantae</taxon>
        <taxon>Streptophyta</taxon>
        <taxon>Embryophyta</taxon>
        <taxon>Tracheophyta</taxon>
        <taxon>Spermatophyta</taxon>
        <taxon>Magnoliopsida</taxon>
        <taxon>eudicotyledons</taxon>
        <taxon>Gunneridae</taxon>
        <taxon>Pentapetalae</taxon>
        <taxon>rosids</taxon>
        <taxon>fabids</taxon>
        <taxon>Rosales</taxon>
        <taxon>Rosaceae</taxon>
        <taxon>Amygdaloideae</taxon>
        <taxon>Amygdaleae</taxon>
        <taxon>Prunus</taxon>
    </lineage>
</organism>
<gene>
    <name evidence="9" type="ORF">Prudu_275S000200</name>
</gene>
<dbReference type="Pfam" id="PF00332">
    <property type="entry name" value="Glyco_hydro_17"/>
    <property type="match status" value="1"/>
</dbReference>
<evidence type="ECO:0000256" key="3">
    <source>
        <dbReference type="ARBA" id="ARBA00012780"/>
    </source>
</evidence>
<comment type="catalytic activity">
    <reaction evidence="1">
        <text>Hydrolysis of (1-&gt;3)-beta-D-glucosidic linkages in (1-&gt;3)-beta-D-glucans.</text>
        <dbReference type="EC" id="3.2.1.39"/>
    </reaction>
</comment>
<dbReference type="GO" id="GO:0005975">
    <property type="term" value="P:carbohydrate metabolic process"/>
    <property type="evidence" value="ECO:0007669"/>
    <property type="project" value="InterPro"/>
</dbReference>
<evidence type="ECO:0000256" key="1">
    <source>
        <dbReference type="ARBA" id="ARBA00000382"/>
    </source>
</evidence>
<dbReference type="Gene3D" id="3.20.20.80">
    <property type="entry name" value="Glycosidases"/>
    <property type="match status" value="1"/>
</dbReference>
<dbReference type="EC" id="3.2.1.39" evidence="3"/>
<evidence type="ECO:0000256" key="5">
    <source>
        <dbReference type="ARBA" id="ARBA00023295"/>
    </source>
</evidence>
<evidence type="ECO:0000256" key="2">
    <source>
        <dbReference type="ARBA" id="ARBA00008773"/>
    </source>
</evidence>
<keyword evidence="4" id="KW-0378">Hydrolase</keyword>
<dbReference type="InterPro" id="IPR017853">
    <property type="entry name" value="GH"/>
</dbReference>
<sequence>MPSQLMTPTYGRDCAYCGDLRHPHETCFKLHGYPDWWATLKDCIKPETTRNDTGYGFHASDKSDSMSWIIESGATDYMTFDPDDFLNTTQPRQTCEGRALRRPGRPIETHIFAMFDENRKTPELEEHWGLFFPTKQPKYQISFN</sequence>
<dbReference type="GO" id="GO:0042973">
    <property type="term" value="F:glucan endo-1,3-beta-D-glucosidase activity"/>
    <property type="evidence" value="ECO:0007669"/>
    <property type="project" value="UniProtKB-EC"/>
</dbReference>
<dbReference type="SUPFAM" id="SSF51445">
    <property type="entry name" value="(Trans)glycosidases"/>
    <property type="match status" value="1"/>
</dbReference>
<accession>A0A5H2XIG4</accession>
<evidence type="ECO:0000313" key="9">
    <source>
        <dbReference type="EMBL" id="BBN68087.1"/>
    </source>
</evidence>
<protein>
    <recommendedName>
        <fullName evidence="3">glucan endo-1,3-beta-D-glucosidase</fullName>
        <ecNumber evidence="3">3.2.1.39</ecNumber>
    </recommendedName>
    <alternativeName>
        <fullName evidence="6">(1-&gt;3)-beta-glucan endohydrolase</fullName>
    </alternativeName>
    <alternativeName>
        <fullName evidence="7">Beta-1,3-endoglucanase</fullName>
    </alternativeName>
</protein>
<keyword evidence="5" id="KW-0326">Glycosidase</keyword>
<comment type="similarity">
    <text evidence="2 8">Belongs to the glycosyl hydrolase 17 family.</text>
</comment>
<evidence type="ECO:0000256" key="4">
    <source>
        <dbReference type="ARBA" id="ARBA00022801"/>
    </source>
</evidence>
<evidence type="ECO:0000256" key="8">
    <source>
        <dbReference type="RuleBase" id="RU004335"/>
    </source>
</evidence>
<proteinExistence type="inferred from homology"/>
<evidence type="ECO:0000256" key="6">
    <source>
        <dbReference type="ARBA" id="ARBA00033335"/>
    </source>
</evidence>
<dbReference type="AlphaFoldDB" id="A0A5H2XIG4"/>
<evidence type="ECO:0000256" key="7">
    <source>
        <dbReference type="ARBA" id="ARBA00033417"/>
    </source>
</evidence>